<keyword evidence="2" id="KW-1185">Reference proteome</keyword>
<dbReference type="PROSITE" id="PS51257">
    <property type="entry name" value="PROKAR_LIPOPROTEIN"/>
    <property type="match status" value="1"/>
</dbReference>
<accession>A0A1W1V287</accession>
<sequence length="201" mass="23376">MLAKSRAKIIINLLLITVLFSLTGCSGALYQVPDNFKKIDAKAGFKLPKECSTKQELKQQKNKDILDSYKLEGGLKALQSLEIVKSAEIEKDCIKVNFICKNRQEKEQSLEEILWDNSLFLLYTVLDTFPEVKEIRLCVDKYYLDKFGNPYEEKIFILTANCKLLKNINRDYFQPEMLEGLVDFYMYGTIRDEFLAKQKDK</sequence>
<dbReference type="OrthoDB" id="9856077at2"/>
<protein>
    <submittedName>
        <fullName evidence="1">Uncharacterized protein</fullName>
    </submittedName>
</protein>
<gene>
    <name evidence="1" type="ORF">SAMN00017405_1694</name>
</gene>
<proteinExistence type="predicted"/>
<dbReference type="RefSeq" id="WP_084052680.1">
    <property type="nucleotide sequence ID" value="NZ_FWWT01000014.1"/>
</dbReference>
<dbReference type="STRING" id="656914.SAMN00017405_1694"/>
<evidence type="ECO:0000313" key="2">
    <source>
        <dbReference type="Proteomes" id="UP000192731"/>
    </source>
</evidence>
<evidence type="ECO:0000313" key="1">
    <source>
        <dbReference type="EMBL" id="SMB87433.1"/>
    </source>
</evidence>
<dbReference type="EMBL" id="FWWT01000014">
    <property type="protein sequence ID" value="SMB87433.1"/>
    <property type="molecule type" value="Genomic_DNA"/>
</dbReference>
<reference evidence="1 2" key="1">
    <citation type="submission" date="2017-04" db="EMBL/GenBank/DDBJ databases">
        <authorList>
            <person name="Afonso C.L."/>
            <person name="Miller P.J."/>
            <person name="Scott M.A."/>
            <person name="Spackman E."/>
            <person name="Goraichik I."/>
            <person name="Dimitrov K.M."/>
            <person name="Suarez D.L."/>
            <person name="Swayne D.E."/>
        </authorList>
    </citation>
    <scope>NUCLEOTIDE SEQUENCE [LARGE SCALE GENOMIC DNA]</scope>
    <source>
        <strain evidence="1 2">DSM 11270</strain>
    </source>
</reference>
<organism evidence="1 2">
    <name type="scientific">Desulfonispora thiosulfatigenes DSM 11270</name>
    <dbReference type="NCBI Taxonomy" id="656914"/>
    <lineage>
        <taxon>Bacteria</taxon>
        <taxon>Bacillati</taxon>
        <taxon>Bacillota</taxon>
        <taxon>Clostridia</taxon>
        <taxon>Eubacteriales</taxon>
        <taxon>Peptococcaceae</taxon>
        <taxon>Desulfonispora</taxon>
    </lineage>
</organism>
<dbReference type="Proteomes" id="UP000192731">
    <property type="component" value="Unassembled WGS sequence"/>
</dbReference>
<name>A0A1W1V287_DESTI</name>
<dbReference type="AlphaFoldDB" id="A0A1W1V287"/>